<reference evidence="1 2" key="2">
    <citation type="journal article" date="2021" name="Curr. Genet.">
        <title>Genetic response to nitrogen starvation in the aggressive Eucalyptus foliar pathogen Teratosphaeria destructans.</title>
        <authorList>
            <person name="Havenga M."/>
            <person name="Wingfield B.D."/>
            <person name="Wingfield M.J."/>
            <person name="Dreyer L.L."/>
            <person name="Roets F."/>
            <person name="Aylward J."/>
        </authorList>
    </citation>
    <scope>NUCLEOTIDE SEQUENCE [LARGE SCALE GENOMIC DNA]</scope>
    <source>
        <strain evidence="1">CMW44962</strain>
    </source>
</reference>
<proteinExistence type="predicted"/>
<dbReference type="Proteomes" id="UP001138500">
    <property type="component" value="Unassembled WGS sequence"/>
</dbReference>
<accession>A0A9W7W1T7</accession>
<protein>
    <submittedName>
        <fullName evidence="1">Uncharacterized protein</fullName>
    </submittedName>
</protein>
<evidence type="ECO:0000313" key="2">
    <source>
        <dbReference type="Proteomes" id="UP001138500"/>
    </source>
</evidence>
<name>A0A9W7W1T7_9PEZI</name>
<comment type="caution">
    <text evidence="1">The sequence shown here is derived from an EMBL/GenBank/DDBJ whole genome shotgun (WGS) entry which is preliminary data.</text>
</comment>
<gene>
    <name evidence="1" type="ORF">Tdes44962_MAKER03187</name>
</gene>
<keyword evidence="2" id="KW-1185">Reference proteome</keyword>
<reference evidence="1 2" key="1">
    <citation type="journal article" date="2018" name="IMA Fungus">
        <title>IMA Genome-F 10: Nine draft genome sequences of Claviceps purpurea s.lat., including C. arundinis, C. humidiphila, and C. cf. spartinae, pseudomolecules for the pitch canker pathogen Fusarium circinatum, draft genome of Davidsoniella eucalypti, Grosmannia galeiformis, Quambalaria eucalypti, and Teratosphaeria destructans.</title>
        <authorList>
            <person name="Wingfield B.D."/>
            <person name="Liu M."/>
            <person name="Nguyen H.D."/>
            <person name="Lane F.A."/>
            <person name="Morgan S.W."/>
            <person name="De Vos L."/>
            <person name="Wilken P.M."/>
            <person name="Duong T.A."/>
            <person name="Aylward J."/>
            <person name="Coetzee M.P."/>
            <person name="Dadej K."/>
            <person name="De Beer Z.W."/>
            <person name="Findlay W."/>
            <person name="Havenga M."/>
            <person name="Kolarik M."/>
            <person name="Menzies J.G."/>
            <person name="Naidoo K."/>
            <person name="Pochopski O."/>
            <person name="Shoukouhi P."/>
            <person name="Santana Q.C."/>
            <person name="Seifert K.A."/>
            <person name="Soal N."/>
            <person name="Steenkamp E.T."/>
            <person name="Tatham C.T."/>
            <person name="van der Nest M.A."/>
            <person name="Wingfield M.J."/>
        </authorList>
    </citation>
    <scope>NUCLEOTIDE SEQUENCE [LARGE SCALE GENOMIC DNA]</scope>
    <source>
        <strain evidence="1">CMW44962</strain>
    </source>
</reference>
<sequence length="182" mass="19947">MSPVLETEPKVLGARTQPQDSCMMIARMKRGSTSVRAEMARIAVLVSAFSASELSAAVEPLPVYSLYAIPEDVAAAEVATDVVEANIEDRELVTLLLVSEVRKDVDEVNVLLIEVLVVEVLNDEILLVKVLLLRMLKVDEPFVGVEVLLGVIVLKLSLVLKIDELLADDFRVLLTNPVIENE</sequence>
<dbReference type="AlphaFoldDB" id="A0A9W7W1T7"/>
<organism evidence="1 2">
    <name type="scientific">Teratosphaeria destructans</name>
    <dbReference type="NCBI Taxonomy" id="418781"/>
    <lineage>
        <taxon>Eukaryota</taxon>
        <taxon>Fungi</taxon>
        <taxon>Dikarya</taxon>
        <taxon>Ascomycota</taxon>
        <taxon>Pezizomycotina</taxon>
        <taxon>Dothideomycetes</taxon>
        <taxon>Dothideomycetidae</taxon>
        <taxon>Mycosphaerellales</taxon>
        <taxon>Teratosphaeriaceae</taxon>
        <taxon>Teratosphaeria</taxon>
    </lineage>
</organism>
<dbReference type="EMBL" id="RIBY02001934">
    <property type="protein sequence ID" value="KAH9826956.1"/>
    <property type="molecule type" value="Genomic_DNA"/>
</dbReference>
<evidence type="ECO:0000313" key="1">
    <source>
        <dbReference type="EMBL" id="KAH9826956.1"/>
    </source>
</evidence>